<accession>A0A518AHY1</accession>
<proteinExistence type="inferred from homology"/>
<dbReference type="InterPro" id="IPR011835">
    <property type="entry name" value="GS/SS"/>
</dbReference>
<evidence type="ECO:0000256" key="3">
    <source>
        <dbReference type="ARBA" id="ARBA00004964"/>
    </source>
</evidence>
<dbReference type="Gene3D" id="3.40.50.2000">
    <property type="entry name" value="Glycogen Phosphorylase B"/>
    <property type="match status" value="2"/>
</dbReference>
<dbReference type="EC" id="2.4.1.21" evidence="8"/>
<evidence type="ECO:0000313" key="12">
    <source>
        <dbReference type="Proteomes" id="UP000315750"/>
    </source>
</evidence>
<dbReference type="GO" id="GO:0004373">
    <property type="term" value="F:alpha-1,4-glucan glucosyltransferase (UDP-glucose donor) activity"/>
    <property type="evidence" value="ECO:0007669"/>
    <property type="project" value="InterPro"/>
</dbReference>
<dbReference type="RefSeq" id="WP_145245325.1">
    <property type="nucleotide sequence ID" value="NZ_CP036278.1"/>
</dbReference>
<evidence type="ECO:0000256" key="2">
    <source>
        <dbReference type="ARBA" id="ARBA00002764"/>
    </source>
</evidence>
<dbReference type="SUPFAM" id="SSF53756">
    <property type="entry name" value="UDP-Glycosyltransferase/glycogen phosphorylase"/>
    <property type="match status" value="1"/>
</dbReference>
<sequence length="493" mass="55437">MNVLFVSAEAVPFAKTGGLGDICGSLPRELAARGVRCTLVMPAFRQALNCGQPIEPTGVEIVVPIAGRPVKGRLLKSTLPDSDVTVYLVDHPGYYDRAELYREDGEDYKDNCERFVFFNRAVLEVIERFVPDTQLLHAHDWTSALSTVYLRTERGRTVDYSNIATLFTIHNLAYQGSFWHWDMELTGLDWKYFNWQQMEFYGKLNFLKSALVFADTVSTVSPTYAKEIQHAEHGCGLEGVLQDRAEDLFGVLNGCDYGAWNPETDPFIAQQYSSEYFVSGKAACKQALQQELGLPTRPEMPMISIVGRLADQKGFDLIAPLIETYAQRNAVQWAILGTGEPKYHTLLTELAARYPEQVGVRLEFSNPLAHRLEAGGDFFLMPSRYEPCGLNQMYSLRYGTVPIVRATGGLADTITDATDHALNNGTANGFSFFEYNSDALGSTIERALSLYRSPDPWRRLVRTGMNQDWSWRTSAEQYLHVYEETMSRLPTAV</sequence>
<dbReference type="NCBIfam" id="NF001899">
    <property type="entry name" value="PRK00654.1-2"/>
    <property type="match status" value="1"/>
</dbReference>
<dbReference type="UniPathway" id="UPA00164"/>
<dbReference type="EMBL" id="CP036278">
    <property type="protein sequence ID" value="QDU54329.1"/>
    <property type="molecule type" value="Genomic_DNA"/>
</dbReference>
<comment type="catalytic activity">
    <reaction evidence="1 8">
        <text>[(1-&gt;4)-alpha-D-glucosyl](n) + ADP-alpha-D-glucose = [(1-&gt;4)-alpha-D-glucosyl](n+1) + ADP + H(+)</text>
        <dbReference type="Rhea" id="RHEA:18189"/>
        <dbReference type="Rhea" id="RHEA-COMP:9584"/>
        <dbReference type="Rhea" id="RHEA-COMP:9587"/>
        <dbReference type="ChEBI" id="CHEBI:15378"/>
        <dbReference type="ChEBI" id="CHEBI:15444"/>
        <dbReference type="ChEBI" id="CHEBI:57498"/>
        <dbReference type="ChEBI" id="CHEBI:456216"/>
        <dbReference type="EC" id="2.4.1.21"/>
    </reaction>
</comment>
<comment type="function">
    <text evidence="2 8">Synthesizes alpha-1,4-glucan chains using ADP-glucose.</text>
</comment>
<keyword evidence="7 8" id="KW-0320">Glycogen biosynthesis</keyword>
<dbReference type="AlphaFoldDB" id="A0A518AHY1"/>
<dbReference type="InterPro" id="IPR001296">
    <property type="entry name" value="Glyco_trans_1"/>
</dbReference>
<keyword evidence="5 8" id="KW-0328">Glycosyltransferase</keyword>
<dbReference type="HAMAP" id="MF_00484">
    <property type="entry name" value="Glycogen_synth"/>
    <property type="match status" value="1"/>
</dbReference>
<dbReference type="KEGG" id="amuc:Pan181_05100"/>
<organism evidence="11 12">
    <name type="scientific">Aeoliella mucimassa</name>
    <dbReference type="NCBI Taxonomy" id="2527972"/>
    <lineage>
        <taxon>Bacteria</taxon>
        <taxon>Pseudomonadati</taxon>
        <taxon>Planctomycetota</taxon>
        <taxon>Planctomycetia</taxon>
        <taxon>Pirellulales</taxon>
        <taxon>Lacipirellulaceae</taxon>
        <taxon>Aeoliella</taxon>
    </lineage>
</organism>
<evidence type="ECO:0000256" key="8">
    <source>
        <dbReference type="HAMAP-Rule" id="MF_00484"/>
    </source>
</evidence>
<dbReference type="PANTHER" id="PTHR45825:SF11">
    <property type="entry name" value="ALPHA AMYLASE DOMAIN-CONTAINING PROTEIN"/>
    <property type="match status" value="1"/>
</dbReference>
<dbReference type="Proteomes" id="UP000315750">
    <property type="component" value="Chromosome"/>
</dbReference>
<dbReference type="GO" id="GO:0005978">
    <property type="term" value="P:glycogen biosynthetic process"/>
    <property type="evidence" value="ECO:0007669"/>
    <property type="project" value="UniProtKB-UniRule"/>
</dbReference>
<dbReference type="CDD" id="cd03791">
    <property type="entry name" value="GT5_Glycogen_synthase_DULL1-like"/>
    <property type="match status" value="1"/>
</dbReference>
<evidence type="ECO:0000256" key="6">
    <source>
        <dbReference type="ARBA" id="ARBA00022679"/>
    </source>
</evidence>
<name>A0A518AHY1_9BACT</name>
<gene>
    <name evidence="8 11" type="primary">glgA</name>
    <name evidence="11" type="ORF">Pan181_05100</name>
</gene>
<evidence type="ECO:0000256" key="5">
    <source>
        <dbReference type="ARBA" id="ARBA00022676"/>
    </source>
</evidence>
<evidence type="ECO:0000256" key="4">
    <source>
        <dbReference type="ARBA" id="ARBA00010281"/>
    </source>
</evidence>
<feature type="domain" description="Starch synthase catalytic" evidence="10">
    <location>
        <begin position="2"/>
        <end position="242"/>
    </location>
</feature>
<dbReference type="InterPro" id="IPR013534">
    <property type="entry name" value="Starch_synth_cat_dom"/>
</dbReference>
<dbReference type="Pfam" id="PF08323">
    <property type="entry name" value="Glyco_transf_5"/>
    <property type="match status" value="1"/>
</dbReference>
<keyword evidence="12" id="KW-1185">Reference proteome</keyword>
<evidence type="ECO:0000259" key="9">
    <source>
        <dbReference type="Pfam" id="PF00534"/>
    </source>
</evidence>
<reference evidence="11 12" key="1">
    <citation type="submission" date="2019-02" db="EMBL/GenBank/DDBJ databases">
        <title>Deep-cultivation of Planctomycetes and their phenomic and genomic characterization uncovers novel biology.</title>
        <authorList>
            <person name="Wiegand S."/>
            <person name="Jogler M."/>
            <person name="Boedeker C."/>
            <person name="Pinto D."/>
            <person name="Vollmers J."/>
            <person name="Rivas-Marin E."/>
            <person name="Kohn T."/>
            <person name="Peeters S.H."/>
            <person name="Heuer A."/>
            <person name="Rast P."/>
            <person name="Oberbeckmann S."/>
            <person name="Bunk B."/>
            <person name="Jeske O."/>
            <person name="Meyerdierks A."/>
            <person name="Storesund J.E."/>
            <person name="Kallscheuer N."/>
            <person name="Luecker S."/>
            <person name="Lage O.M."/>
            <person name="Pohl T."/>
            <person name="Merkel B.J."/>
            <person name="Hornburger P."/>
            <person name="Mueller R.-W."/>
            <person name="Bruemmer F."/>
            <person name="Labrenz M."/>
            <person name="Spormann A.M."/>
            <person name="Op den Camp H."/>
            <person name="Overmann J."/>
            <person name="Amann R."/>
            <person name="Jetten M.S.M."/>
            <person name="Mascher T."/>
            <person name="Medema M.H."/>
            <person name="Devos D.P."/>
            <person name="Kaster A.-K."/>
            <person name="Ovreas L."/>
            <person name="Rohde M."/>
            <person name="Galperin M.Y."/>
            <person name="Jogler C."/>
        </authorList>
    </citation>
    <scope>NUCLEOTIDE SEQUENCE [LARGE SCALE GENOMIC DNA]</scope>
    <source>
        <strain evidence="11 12">Pan181</strain>
    </source>
</reference>
<protein>
    <recommendedName>
        <fullName evidence="8">Glycogen synthase</fullName>
        <ecNumber evidence="8">2.4.1.21</ecNumber>
    </recommendedName>
    <alternativeName>
        <fullName evidence="8">Starch [bacterial glycogen] synthase</fullName>
    </alternativeName>
</protein>
<dbReference type="Pfam" id="PF00534">
    <property type="entry name" value="Glycos_transf_1"/>
    <property type="match status" value="1"/>
</dbReference>
<dbReference type="GO" id="GO:0009011">
    <property type="term" value="F:alpha-1,4-glucan glucosyltransferase (ADP-glucose donor) activity"/>
    <property type="evidence" value="ECO:0007669"/>
    <property type="project" value="UniProtKB-UniRule"/>
</dbReference>
<evidence type="ECO:0000256" key="7">
    <source>
        <dbReference type="ARBA" id="ARBA00023056"/>
    </source>
</evidence>
<dbReference type="OrthoDB" id="9808590at2"/>
<comment type="pathway">
    <text evidence="3 8">Glycan biosynthesis; glycogen biosynthesis.</text>
</comment>
<evidence type="ECO:0000256" key="1">
    <source>
        <dbReference type="ARBA" id="ARBA00001478"/>
    </source>
</evidence>
<feature type="binding site" evidence="8">
    <location>
        <position position="15"/>
    </location>
    <ligand>
        <name>ADP-alpha-D-glucose</name>
        <dbReference type="ChEBI" id="CHEBI:57498"/>
    </ligand>
</feature>
<evidence type="ECO:0000259" key="10">
    <source>
        <dbReference type="Pfam" id="PF08323"/>
    </source>
</evidence>
<dbReference type="NCBIfam" id="TIGR02095">
    <property type="entry name" value="glgA"/>
    <property type="match status" value="1"/>
</dbReference>
<keyword evidence="6 8" id="KW-0808">Transferase</keyword>
<comment type="similarity">
    <text evidence="4 8">Belongs to the glycosyltransferase 1 family. Bacterial/plant glycogen synthase subfamily.</text>
</comment>
<dbReference type="PANTHER" id="PTHR45825">
    <property type="entry name" value="GRANULE-BOUND STARCH SYNTHASE 1, CHLOROPLASTIC/AMYLOPLASTIC"/>
    <property type="match status" value="1"/>
</dbReference>
<evidence type="ECO:0000313" key="11">
    <source>
        <dbReference type="EMBL" id="QDU54329.1"/>
    </source>
</evidence>
<feature type="domain" description="Glycosyl transferase family 1" evidence="9">
    <location>
        <begin position="299"/>
        <end position="453"/>
    </location>
</feature>